<accession>A0A8H5CNM5</accession>
<evidence type="ECO:0000313" key="1">
    <source>
        <dbReference type="EMBL" id="KAF5345015.1"/>
    </source>
</evidence>
<dbReference type="InterPro" id="IPR052396">
    <property type="entry name" value="Meiotic_Drive_Suppr_Kinase"/>
</dbReference>
<dbReference type="PANTHER" id="PTHR37171:SF1">
    <property type="entry name" value="SERINE_THREONINE-PROTEIN KINASE YRZF-RELATED"/>
    <property type="match status" value="1"/>
</dbReference>
<dbReference type="AlphaFoldDB" id="A0A8H5CNM5"/>
<keyword evidence="2" id="KW-1185">Reference proteome</keyword>
<evidence type="ECO:0008006" key="3">
    <source>
        <dbReference type="Google" id="ProtNLM"/>
    </source>
</evidence>
<dbReference type="OrthoDB" id="3269050at2759"/>
<reference evidence="1 2" key="1">
    <citation type="journal article" date="2020" name="ISME J.">
        <title>Uncovering the hidden diversity of litter-decomposition mechanisms in mushroom-forming fungi.</title>
        <authorList>
            <person name="Floudas D."/>
            <person name="Bentzer J."/>
            <person name="Ahren D."/>
            <person name="Johansson T."/>
            <person name="Persson P."/>
            <person name="Tunlid A."/>
        </authorList>
    </citation>
    <scope>NUCLEOTIDE SEQUENCE [LARGE SCALE GENOMIC DNA]</scope>
    <source>
        <strain evidence="1 2">CBS 291.85</strain>
    </source>
</reference>
<evidence type="ECO:0000313" key="2">
    <source>
        <dbReference type="Proteomes" id="UP000559256"/>
    </source>
</evidence>
<dbReference type="PANTHER" id="PTHR37171">
    <property type="entry name" value="SERINE/THREONINE-PROTEIN KINASE YRZF-RELATED"/>
    <property type="match status" value="1"/>
</dbReference>
<protein>
    <recommendedName>
        <fullName evidence="3">Protein kinase domain-containing protein</fullName>
    </recommendedName>
</protein>
<organism evidence="1 2">
    <name type="scientific">Tetrapyrgos nigripes</name>
    <dbReference type="NCBI Taxonomy" id="182062"/>
    <lineage>
        <taxon>Eukaryota</taxon>
        <taxon>Fungi</taxon>
        <taxon>Dikarya</taxon>
        <taxon>Basidiomycota</taxon>
        <taxon>Agaricomycotina</taxon>
        <taxon>Agaricomycetes</taxon>
        <taxon>Agaricomycetidae</taxon>
        <taxon>Agaricales</taxon>
        <taxon>Marasmiineae</taxon>
        <taxon>Marasmiaceae</taxon>
        <taxon>Tetrapyrgos</taxon>
    </lineage>
</organism>
<proteinExistence type="predicted"/>
<dbReference type="EMBL" id="JAACJM010000115">
    <property type="protein sequence ID" value="KAF5345015.1"/>
    <property type="molecule type" value="Genomic_DNA"/>
</dbReference>
<dbReference type="Proteomes" id="UP000559256">
    <property type="component" value="Unassembled WGS sequence"/>
</dbReference>
<comment type="caution">
    <text evidence="1">The sequence shown here is derived from an EMBL/GenBank/DDBJ whole genome shotgun (WGS) entry which is preliminary data.</text>
</comment>
<gene>
    <name evidence="1" type="ORF">D9758_010430</name>
</gene>
<sequence length="311" mass="35622">MSCPYYPGVVYQLQLRPQRAAGSLEDPETIQLSIKVLDVFQPITISPVLKVALASASPSIPTTLTSTMVLKVYDRRYANDLREFYDASDLTLESENAFRAYMSSEDTGSRRTLNEWTVKRRVDDDHDVEPRPEETEAYLAALLTSYYENEVCVYERMASMQGKEIPLFLGRTRFAEVDTHPDMADTEVPGILLEYVHGTPLDKLPANAISSDLCQKCLDIVQAFGDNGILNQDVRLENFIVPDPSIYTVQERLVVMIDFAQTRLRREDEDDQQWKRAKWSADEEGAVGYVLKKKFGWDYKPTFRYMVPEEE</sequence>
<name>A0A8H5CNM5_9AGAR</name>